<evidence type="ECO:0000259" key="13">
    <source>
        <dbReference type="PROSITE" id="PS50234"/>
    </source>
</evidence>
<dbReference type="Gene3D" id="3.40.50.410">
    <property type="entry name" value="von Willebrand factor, type A domain"/>
    <property type="match status" value="1"/>
</dbReference>
<evidence type="ECO:0000256" key="10">
    <source>
        <dbReference type="ARBA" id="ARBA00023214"/>
    </source>
</evidence>
<accession>A0A8C5R9Y0</accession>
<dbReference type="AlphaFoldDB" id="A0A8C5R9Y0"/>
<feature type="domain" description="VWFA" evidence="13">
    <location>
        <begin position="309"/>
        <end position="479"/>
    </location>
</feature>
<keyword evidence="10" id="KW-0868">Chloride</keyword>
<dbReference type="InterPro" id="IPR036465">
    <property type="entry name" value="vWFA_dom_sf"/>
</dbReference>
<dbReference type="Pfam" id="PF00092">
    <property type="entry name" value="VWA"/>
    <property type="match status" value="1"/>
</dbReference>
<evidence type="ECO:0000256" key="12">
    <source>
        <dbReference type="SAM" id="SignalP"/>
    </source>
</evidence>
<keyword evidence="7" id="KW-0862">Zinc</keyword>
<dbReference type="InterPro" id="IPR002035">
    <property type="entry name" value="VWF_A"/>
</dbReference>
<keyword evidence="15" id="KW-1185">Reference proteome</keyword>
<dbReference type="InterPro" id="IPR051266">
    <property type="entry name" value="CLCR"/>
</dbReference>
<evidence type="ECO:0000256" key="11">
    <source>
        <dbReference type="SAM" id="Phobius"/>
    </source>
</evidence>
<evidence type="ECO:0000256" key="1">
    <source>
        <dbReference type="ARBA" id="ARBA00006398"/>
    </source>
</evidence>
<evidence type="ECO:0000313" key="14">
    <source>
        <dbReference type="Ensembl" id="ENSLLEP00000048917.1"/>
    </source>
</evidence>
<dbReference type="PROSITE" id="PS50234">
    <property type="entry name" value="VWFA"/>
    <property type="match status" value="1"/>
</dbReference>
<evidence type="ECO:0000256" key="2">
    <source>
        <dbReference type="ARBA" id="ARBA00022448"/>
    </source>
</evidence>
<name>A0A8C5R9Y0_9ANUR</name>
<dbReference type="NCBIfam" id="NF041940">
    <property type="entry name" value="choice_anch_X"/>
    <property type="match status" value="1"/>
</dbReference>
<feature type="signal peptide" evidence="12">
    <location>
        <begin position="1"/>
        <end position="17"/>
    </location>
</feature>
<sequence length="949" mass="104504">MGLQIVFAIILVFQVFSASDSSRVQLNNGGYEDLVIAINPGIPEDVTLIEKIKDMVKEATGYLFQATRNRLFIRSAKILIPLTWSSSPNYAKPKTETYDLADVIIANSHLKYGDDPYTLQYGKCGEPGRYIHFTTSFLTNNTLLDVYGPRGRVFVHEWAHLRWGIFDEYSIETPYYIANEKVEATRCSIDILGVNMKIPSQCHGASCKPTYCNFDPVTGLYENDCFFLPEKNQFVEESIMYLQALPTVSLFCDESNHNPEAPNLQNKLCGYQSTWDVIKNSDDIKNTFPPENFNVPEPVFSLLQYKERILTLVLDVSGSMANDRIGRLYQAAELFLIQIIETNSFVGIVQFHSSATVKSTLLQIIGDQQRQALKAHLPTRASGGTNICAGVRAGIQVNKGLDGLSSGTELVLLSDGEDNYDTSLCANEILQSGATLHLIALGPNASDRLNEIVKATGGQHFLASDSVDSNGLIDAFSGLIASNGDITQQSIQLESTGLNLKRGECLNGTVFIDSSVGNETFFFVTWQTQVPSIYLQNPIDKIYNEANFDTEDASRSSRLQIPGTAERGAWHYSLCNKLTTTQGIGMTVNSKAADANVPPIVVNAHLDKSTNKHPDPMIIYASVSQGFMPVIGVNVTAIIESSTGKISTLQLLDNGAGADIVKNDGVYSKYFTSFTDKGRYSLKVYVESDENKSRLVLPRNRALYIPGYVENGEIHVNPSRPEIEEENLKLGAFSRAASGGSFVMEDIPPGGYQDVYKPDKIMDLEAKINEQMIELFWTATGDDLDQGHASSYDLRLSTNLRELRDRFDNCTQVNISSVTPQEAGSSETFTFVPENIVIENGTVLFFAITAIDKMSQKSDLSNIAQASLFIPPLPAPTTIMTFTTIMPITTIMPSTTLTPSPAKENSKELSISEVTLIVCSSFIILCLIISITVCIVSCHKKAKNPEQRL</sequence>
<evidence type="ECO:0000256" key="5">
    <source>
        <dbReference type="ARBA" id="ARBA00022729"/>
    </source>
</evidence>
<dbReference type="GO" id="GO:0008237">
    <property type="term" value="F:metallopeptidase activity"/>
    <property type="evidence" value="ECO:0007669"/>
    <property type="project" value="UniProtKB-KW"/>
</dbReference>
<dbReference type="Proteomes" id="UP000694569">
    <property type="component" value="Unplaced"/>
</dbReference>
<dbReference type="SUPFAM" id="SSF53300">
    <property type="entry name" value="vWA-like"/>
    <property type="match status" value="1"/>
</dbReference>
<dbReference type="InterPro" id="IPR013642">
    <property type="entry name" value="CLCA_N"/>
</dbReference>
<keyword evidence="11" id="KW-1133">Transmembrane helix</keyword>
<dbReference type="InterPro" id="IPR004727">
    <property type="entry name" value="CLCA_chordata"/>
</dbReference>
<reference evidence="14" key="1">
    <citation type="submission" date="2025-08" db="UniProtKB">
        <authorList>
            <consortium name="Ensembl"/>
        </authorList>
    </citation>
    <scope>IDENTIFICATION</scope>
</reference>
<dbReference type="GeneTree" id="ENSGT00940000154682"/>
<evidence type="ECO:0000256" key="9">
    <source>
        <dbReference type="ARBA" id="ARBA00023180"/>
    </source>
</evidence>
<dbReference type="GO" id="GO:0005886">
    <property type="term" value="C:plasma membrane"/>
    <property type="evidence" value="ECO:0007669"/>
    <property type="project" value="TreeGrafter"/>
</dbReference>
<feature type="transmembrane region" description="Helical" evidence="11">
    <location>
        <begin position="914"/>
        <end position="938"/>
    </location>
</feature>
<keyword evidence="8" id="KW-0482">Metalloprotease</keyword>
<evidence type="ECO:0000256" key="7">
    <source>
        <dbReference type="ARBA" id="ARBA00022833"/>
    </source>
</evidence>
<dbReference type="PANTHER" id="PTHR10579">
    <property type="entry name" value="CALCIUM-ACTIVATED CHLORIDE CHANNEL REGULATOR"/>
    <property type="match status" value="1"/>
</dbReference>
<keyword evidence="4" id="KW-0479">Metal-binding</keyword>
<feature type="chain" id="PRO_5034207147" description="VWFA domain-containing protein" evidence="12">
    <location>
        <begin position="18"/>
        <end position="949"/>
    </location>
</feature>
<keyword evidence="2" id="KW-0813">Transport</keyword>
<dbReference type="Pfam" id="PF08434">
    <property type="entry name" value="CLCA"/>
    <property type="match status" value="1"/>
</dbReference>
<organism evidence="14 15">
    <name type="scientific">Leptobrachium leishanense</name>
    <name type="common">Leishan spiny toad</name>
    <dbReference type="NCBI Taxonomy" id="445787"/>
    <lineage>
        <taxon>Eukaryota</taxon>
        <taxon>Metazoa</taxon>
        <taxon>Chordata</taxon>
        <taxon>Craniata</taxon>
        <taxon>Vertebrata</taxon>
        <taxon>Euteleostomi</taxon>
        <taxon>Amphibia</taxon>
        <taxon>Batrachia</taxon>
        <taxon>Anura</taxon>
        <taxon>Pelobatoidea</taxon>
        <taxon>Megophryidae</taxon>
        <taxon>Leptobrachium</taxon>
    </lineage>
</organism>
<keyword evidence="11" id="KW-0472">Membrane</keyword>
<protein>
    <recommendedName>
        <fullName evidence="13">VWFA domain-containing protein</fullName>
    </recommendedName>
</protein>
<keyword evidence="5 12" id="KW-0732">Signal</keyword>
<comment type="similarity">
    <text evidence="1">Belongs to the CLCR family.</text>
</comment>
<dbReference type="GO" id="GO:0006508">
    <property type="term" value="P:proteolysis"/>
    <property type="evidence" value="ECO:0007669"/>
    <property type="project" value="UniProtKB-KW"/>
</dbReference>
<keyword evidence="6" id="KW-0378">Hydrolase</keyword>
<evidence type="ECO:0000256" key="6">
    <source>
        <dbReference type="ARBA" id="ARBA00022801"/>
    </source>
</evidence>
<dbReference type="GO" id="GO:0005229">
    <property type="term" value="F:intracellularly calcium-gated chloride channel activity"/>
    <property type="evidence" value="ECO:0007669"/>
    <property type="project" value="InterPro"/>
</dbReference>
<keyword evidence="3" id="KW-0645">Protease</keyword>
<dbReference type="CDD" id="cd00198">
    <property type="entry name" value="vWFA"/>
    <property type="match status" value="1"/>
</dbReference>
<dbReference type="OrthoDB" id="687730at2759"/>
<dbReference type="NCBIfam" id="TIGR00868">
    <property type="entry name" value="hCaCC"/>
    <property type="match status" value="1"/>
</dbReference>
<dbReference type="GO" id="GO:0046872">
    <property type="term" value="F:metal ion binding"/>
    <property type="evidence" value="ECO:0007669"/>
    <property type="project" value="UniProtKB-KW"/>
</dbReference>
<proteinExistence type="inferred from homology"/>
<reference evidence="14" key="2">
    <citation type="submission" date="2025-09" db="UniProtKB">
        <authorList>
            <consortium name="Ensembl"/>
        </authorList>
    </citation>
    <scope>IDENTIFICATION</scope>
</reference>
<keyword evidence="11" id="KW-0812">Transmembrane</keyword>
<evidence type="ECO:0000256" key="8">
    <source>
        <dbReference type="ARBA" id="ARBA00023049"/>
    </source>
</evidence>
<dbReference type="Ensembl" id="ENSLLET00000050827.1">
    <property type="protein sequence ID" value="ENSLLEP00000048917.1"/>
    <property type="gene ID" value="ENSLLEG00000030600.1"/>
</dbReference>
<evidence type="ECO:0000256" key="3">
    <source>
        <dbReference type="ARBA" id="ARBA00022670"/>
    </source>
</evidence>
<evidence type="ECO:0000256" key="4">
    <source>
        <dbReference type="ARBA" id="ARBA00022723"/>
    </source>
</evidence>
<evidence type="ECO:0000313" key="15">
    <source>
        <dbReference type="Proteomes" id="UP000694569"/>
    </source>
</evidence>
<keyword evidence="9" id="KW-0325">Glycoprotein</keyword>
<dbReference type="SMART" id="SM00327">
    <property type="entry name" value="VWA"/>
    <property type="match status" value="1"/>
</dbReference>
<dbReference type="PANTHER" id="PTHR10579:SF172">
    <property type="entry name" value="CALCIUM-ACTIVATED CHLORIDE CHANNEL REGULATOR 4 PRECURSOR-RELATED"/>
    <property type="match status" value="1"/>
</dbReference>